<gene>
    <name evidence="1" type="ORF">L6452_14227</name>
</gene>
<evidence type="ECO:0000313" key="2">
    <source>
        <dbReference type="Proteomes" id="UP001055879"/>
    </source>
</evidence>
<organism evidence="1 2">
    <name type="scientific">Arctium lappa</name>
    <name type="common">Greater burdock</name>
    <name type="synonym">Lappa major</name>
    <dbReference type="NCBI Taxonomy" id="4217"/>
    <lineage>
        <taxon>Eukaryota</taxon>
        <taxon>Viridiplantae</taxon>
        <taxon>Streptophyta</taxon>
        <taxon>Embryophyta</taxon>
        <taxon>Tracheophyta</taxon>
        <taxon>Spermatophyta</taxon>
        <taxon>Magnoliopsida</taxon>
        <taxon>eudicotyledons</taxon>
        <taxon>Gunneridae</taxon>
        <taxon>Pentapetalae</taxon>
        <taxon>asterids</taxon>
        <taxon>campanulids</taxon>
        <taxon>Asterales</taxon>
        <taxon>Asteraceae</taxon>
        <taxon>Carduoideae</taxon>
        <taxon>Cardueae</taxon>
        <taxon>Arctiinae</taxon>
        <taxon>Arctium</taxon>
    </lineage>
</organism>
<dbReference type="Proteomes" id="UP001055879">
    <property type="component" value="Linkage Group LG04"/>
</dbReference>
<reference evidence="2" key="1">
    <citation type="journal article" date="2022" name="Mol. Ecol. Resour.">
        <title>The genomes of chicory, endive, great burdock and yacon provide insights into Asteraceae palaeo-polyploidization history and plant inulin production.</title>
        <authorList>
            <person name="Fan W."/>
            <person name="Wang S."/>
            <person name="Wang H."/>
            <person name="Wang A."/>
            <person name="Jiang F."/>
            <person name="Liu H."/>
            <person name="Zhao H."/>
            <person name="Xu D."/>
            <person name="Zhang Y."/>
        </authorList>
    </citation>
    <scope>NUCLEOTIDE SEQUENCE [LARGE SCALE GENOMIC DNA]</scope>
    <source>
        <strain evidence="2">cv. Niubang</strain>
    </source>
</reference>
<evidence type="ECO:0000313" key="1">
    <source>
        <dbReference type="EMBL" id="KAI3734749.1"/>
    </source>
</evidence>
<keyword evidence="2" id="KW-1185">Reference proteome</keyword>
<comment type="caution">
    <text evidence="1">The sequence shown here is derived from an EMBL/GenBank/DDBJ whole genome shotgun (WGS) entry which is preliminary data.</text>
</comment>
<dbReference type="EMBL" id="CM042050">
    <property type="protein sequence ID" value="KAI3734749.1"/>
    <property type="molecule type" value="Genomic_DNA"/>
</dbReference>
<name>A0ACB9CKG2_ARCLA</name>
<accession>A0ACB9CKG2</accession>
<sequence length="100" mass="11404">MPLESSLDLFVFLVVLLIKLSEEDGTFEITVARAFQQYCKGVIGPQLYETVPLELIGNPYCILLKVKLDCRRSNETVCRFRRNNDVRLGVMEAVEGIHTK</sequence>
<proteinExistence type="predicted"/>
<protein>
    <submittedName>
        <fullName evidence="1">Uncharacterized protein</fullName>
    </submittedName>
</protein>
<reference evidence="1 2" key="2">
    <citation type="journal article" date="2022" name="Mol. Ecol. Resour.">
        <title>The genomes of chicory, endive, great burdock and yacon provide insights into Asteraceae paleo-polyploidization history and plant inulin production.</title>
        <authorList>
            <person name="Fan W."/>
            <person name="Wang S."/>
            <person name="Wang H."/>
            <person name="Wang A."/>
            <person name="Jiang F."/>
            <person name="Liu H."/>
            <person name="Zhao H."/>
            <person name="Xu D."/>
            <person name="Zhang Y."/>
        </authorList>
    </citation>
    <scope>NUCLEOTIDE SEQUENCE [LARGE SCALE GENOMIC DNA]</scope>
    <source>
        <strain evidence="2">cv. Niubang</strain>
    </source>
</reference>